<organism evidence="1 2">
    <name type="scientific">Pleurodeles waltl</name>
    <name type="common">Iberian ribbed newt</name>
    <dbReference type="NCBI Taxonomy" id="8319"/>
    <lineage>
        <taxon>Eukaryota</taxon>
        <taxon>Metazoa</taxon>
        <taxon>Chordata</taxon>
        <taxon>Craniata</taxon>
        <taxon>Vertebrata</taxon>
        <taxon>Euteleostomi</taxon>
        <taxon>Amphibia</taxon>
        <taxon>Batrachia</taxon>
        <taxon>Caudata</taxon>
        <taxon>Salamandroidea</taxon>
        <taxon>Salamandridae</taxon>
        <taxon>Pleurodelinae</taxon>
        <taxon>Pleurodeles</taxon>
    </lineage>
</organism>
<reference evidence="1" key="1">
    <citation type="journal article" date="2022" name="bioRxiv">
        <title>Sequencing and chromosome-scale assembly of the giantPleurodeles waltlgenome.</title>
        <authorList>
            <person name="Brown T."/>
            <person name="Elewa A."/>
            <person name="Iarovenko S."/>
            <person name="Subramanian E."/>
            <person name="Araus A.J."/>
            <person name="Petzold A."/>
            <person name="Susuki M."/>
            <person name="Suzuki K.-i.T."/>
            <person name="Hayashi T."/>
            <person name="Toyoda A."/>
            <person name="Oliveira C."/>
            <person name="Osipova E."/>
            <person name="Leigh N.D."/>
            <person name="Simon A."/>
            <person name="Yun M.H."/>
        </authorList>
    </citation>
    <scope>NUCLEOTIDE SEQUENCE</scope>
    <source>
        <strain evidence="1">20211129_DDA</strain>
        <tissue evidence="1">Liver</tissue>
    </source>
</reference>
<proteinExistence type="predicted"/>
<accession>A0AAV7LGD8</accession>
<gene>
    <name evidence="1" type="ORF">NDU88_003757</name>
</gene>
<dbReference type="EMBL" id="JANPWB010000015">
    <property type="protein sequence ID" value="KAJ1090627.1"/>
    <property type="molecule type" value="Genomic_DNA"/>
</dbReference>
<keyword evidence="2" id="KW-1185">Reference proteome</keyword>
<comment type="caution">
    <text evidence="1">The sequence shown here is derived from an EMBL/GenBank/DDBJ whole genome shotgun (WGS) entry which is preliminary data.</text>
</comment>
<evidence type="ECO:0000313" key="1">
    <source>
        <dbReference type="EMBL" id="KAJ1090627.1"/>
    </source>
</evidence>
<sequence>MVAWVKILDELQRKGQPQGILLKNRFQNSFLRPESSEGAEGSTEELGNCLPQAQWGQSCYKPNTETPLGETAVE</sequence>
<dbReference type="Proteomes" id="UP001066276">
    <property type="component" value="Chromosome 11"/>
</dbReference>
<dbReference type="AlphaFoldDB" id="A0AAV7LGD8"/>
<protein>
    <submittedName>
        <fullName evidence="1">Uncharacterized protein</fullName>
    </submittedName>
</protein>
<evidence type="ECO:0000313" key="2">
    <source>
        <dbReference type="Proteomes" id="UP001066276"/>
    </source>
</evidence>
<name>A0AAV7LGD8_PLEWA</name>